<evidence type="ECO:0000313" key="1">
    <source>
        <dbReference type="EMBL" id="MBB6053591.1"/>
    </source>
</evidence>
<dbReference type="Pfam" id="PF04450">
    <property type="entry name" value="BSP"/>
    <property type="match status" value="1"/>
</dbReference>
<protein>
    <recommendedName>
        <fullName evidence="3">Basic secretory peptidase family protein</fullName>
    </recommendedName>
</protein>
<comment type="caution">
    <text evidence="1">The sequence shown here is derived from an EMBL/GenBank/DDBJ whole genome shotgun (WGS) entry which is preliminary data.</text>
</comment>
<sequence length="234" mass="26428">MITTLTVTLLLLTAQPPVTPYPTGDALTKQAYHLASAKSVPTPKVTVDTTVAPDLAEWGKHAGELMEQWYPVVWNLLGTQDAKPMSAIKVTFQLKQDAPAYATGGGIFVSVPWVRAHPDDFGMMIHEMTHLVQAYPGSRNTPGWLVEGIADYIRWWRYEPEAPRPKITEKNKYTDAYRVTAYFLAYLTHKYDHGLVQKLDKAMKTRAYSDSLFETSTGKKLDDLWAEFVAYQTR</sequence>
<dbReference type="RefSeq" id="WP_184203681.1">
    <property type="nucleotide sequence ID" value="NZ_JACHGW010000007.1"/>
</dbReference>
<evidence type="ECO:0008006" key="3">
    <source>
        <dbReference type="Google" id="ProtNLM"/>
    </source>
</evidence>
<organism evidence="1 2">
    <name type="scientific">Armatimonas rosea</name>
    <dbReference type="NCBI Taxonomy" id="685828"/>
    <lineage>
        <taxon>Bacteria</taxon>
        <taxon>Bacillati</taxon>
        <taxon>Armatimonadota</taxon>
        <taxon>Armatimonadia</taxon>
        <taxon>Armatimonadales</taxon>
        <taxon>Armatimonadaceae</taxon>
        <taxon>Armatimonas</taxon>
    </lineage>
</organism>
<reference evidence="1 2" key="1">
    <citation type="submission" date="2020-08" db="EMBL/GenBank/DDBJ databases">
        <title>Genomic Encyclopedia of Type Strains, Phase IV (KMG-IV): sequencing the most valuable type-strain genomes for metagenomic binning, comparative biology and taxonomic classification.</title>
        <authorList>
            <person name="Goeker M."/>
        </authorList>
    </citation>
    <scope>NUCLEOTIDE SEQUENCE [LARGE SCALE GENOMIC DNA]</scope>
    <source>
        <strain evidence="1 2">DSM 23562</strain>
    </source>
</reference>
<name>A0A7W9SVG1_ARMRO</name>
<dbReference type="PANTHER" id="PTHR33321:SF12">
    <property type="entry name" value="PLANT BASIC SECRETORY PROTEIN (BSP) FAMILY PROTEIN"/>
    <property type="match status" value="1"/>
</dbReference>
<gene>
    <name evidence="1" type="ORF">HNQ39_005426</name>
</gene>
<dbReference type="AlphaFoldDB" id="A0A7W9SVG1"/>
<dbReference type="PANTHER" id="PTHR33321">
    <property type="match status" value="1"/>
</dbReference>
<dbReference type="InterPro" id="IPR007541">
    <property type="entry name" value="Uncharacterised_BSP"/>
</dbReference>
<dbReference type="EMBL" id="JACHGW010000007">
    <property type="protein sequence ID" value="MBB6053591.1"/>
    <property type="molecule type" value="Genomic_DNA"/>
</dbReference>
<accession>A0A7W9SVG1</accession>
<evidence type="ECO:0000313" key="2">
    <source>
        <dbReference type="Proteomes" id="UP000520814"/>
    </source>
</evidence>
<keyword evidence="2" id="KW-1185">Reference proteome</keyword>
<dbReference type="Proteomes" id="UP000520814">
    <property type="component" value="Unassembled WGS sequence"/>
</dbReference>
<proteinExistence type="predicted"/>